<dbReference type="EMBL" id="JJMM01000010">
    <property type="protein sequence ID" value="KDR95502.1"/>
    <property type="molecule type" value="Genomic_DNA"/>
</dbReference>
<feature type="transmembrane region" description="Helical" evidence="2">
    <location>
        <begin position="127"/>
        <end position="145"/>
    </location>
</feature>
<keyword evidence="2" id="KW-0472">Membrane</keyword>
<dbReference type="AlphaFoldDB" id="A0A069RMU2"/>
<keyword evidence="2" id="KW-1133">Transmembrane helix</keyword>
<keyword evidence="2" id="KW-0812">Transmembrane</keyword>
<evidence type="ECO:0000259" key="3">
    <source>
        <dbReference type="Pfam" id="PF05569"/>
    </source>
</evidence>
<feature type="region of interest" description="Disordered" evidence="1">
    <location>
        <begin position="351"/>
        <end position="376"/>
    </location>
</feature>
<dbReference type="PANTHER" id="PTHR34978:SF3">
    <property type="entry name" value="SLR0241 PROTEIN"/>
    <property type="match status" value="1"/>
</dbReference>
<protein>
    <submittedName>
        <fullName evidence="4">Regulatory protein BlaR1</fullName>
    </submittedName>
</protein>
<keyword evidence="5" id="KW-1185">Reference proteome</keyword>
<name>A0A069RMU2_PEPLI</name>
<proteinExistence type="predicted"/>
<accession>A0A069RMU2</accession>
<dbReference type="eggNOG" id="COG4219">
    <property type="taxonomic scope" value="Bacteria"/>
</dbReference>
<dbReference type="CDD" id="cd07341">
    <property type="entry name" value="M56_BlaR1_MecR1_like"/>
    <property type="match status" value="1"/>
</dbReference>
<dbReference type="STRING" id="1121324.CLIT_10c02290"/>
<sequence length="592" mass="65446">MNNFAALLALMSLKTCMLFAAIAAVKKLLGKLLTPSLHYIVWFLLFASLTLPSLPKSDISIYTLFDVHSAAGSGFKSQDIFLGGKGQSNLAADLFYEENPHAASEASAEKNSNSAAAGNGFNIANSWAFVLWAAGTLCFACISLFSMRRSIITAKSEAESSDFALDEMLAECREKLNVKKDVKAVFSKKFSSPCLFGVINPVIFIPESLKDIEHNKLEMILLHELAHCKRNDIVINISILIYQCIYWFNPVVVYAFQMMKSDMEPACDSIVIEIIGMQNAKEYGMVLLDTIEKISIHKSSPLTAGISENKKQLKRRILMIGKHSKKSKLAIVTGILAMLLVGCGFLSEPTGKVSNETPASENTTQVEGSEQSENAREAGIVAGEEMTRELAESFLSNKDGLAGSNSPDSLERFNPYISTYYVGLEHYKSKDISTDFVSESVYPIKSSEESSGLYVCMDSESNILDIKIDEFNGMTSKSYAKSKYIVTFYARMSGLYPEDDGFSDDDILGFSGSIYEFDEKFKTGGSAVTAKKSDMDLELHFYPVYVKESGSAVGGVYVLTDDSNIVSIFTDLNQFRFENLERYFSYPDKNMK</sequence>
<dbReference type="OrthoDB" id="9804799at2"/>
<evidence type="ECO:0000313" key="4">
    <source>
        <dbReference type="EMBL" id="KDR95502.1"/>
    </source>
</evidence>
<feature type="transmembrane region" description="Helical" evidence="2">
    <location>
        <begin position="37"/>
        <end position="54"/>
    </location>
</feature>
<reference evidence="4 5" key="1">
    <citation type="submission" date="2014-03" db="EMBL/GenBank/DDBJ databases">
        <title>Genome sequence of Clostridium litorale W6, DSM 5388.</title>
        <authorList>
            <person name="Poehlein A."/>
            <person name="Jagirdar A."/>
            <person name="Khonsari B."/>
            <person name="Chibani C.M."/>
            <person name="Gutierrez Gutierrez D.A."/>
            <person name="Davydova E."/>
            <person name="Alghaithi H.S."/>
            <person name="Nair K.P."/>
            <person name="Dhamotharan K."/>
            <person name="Chandran L."/>
            <person name="G W."/>
            <person name="Daniel R."/>
        </authorList>
    </citation>
    <scope>NUCLEOTIDE SEQUENCE [LARGE SCALE GENOMIC DNA]</scope>
    <source>
        <strain evidence="4 5">W6</strain>
    </source>
</reference>
<feature type="compositionally biased region" description="Polar residues" evidence="1">
    <location>
        <begin position="352"/>
        <end position="372"/>
    </location>
</feature>
<organism evidence="4 5">
    <name type="scientific">Peptoclostridium litorale DSM 5388</name>
    <dbReference type="NCBI Taxonomy" id="1121324"/>
    <lineage>
        <taxon>Bacteria</taxon>
        <taxon>Bacillati</taxon>
        <taxon>Bacillota</taxon>
        <taxon>Clostridia</taxon>
        <taxon>Peptostreptococcales</taxon>
        <taxon>Peptoclostridiaceae</taxon>
        <taxon>Peptoclostridium</taxon>
    </lineage>
</organism>
<dbReference type="PANTHER" id="PTHR34978">
    <property type="entry name" value="POSSIBLE SENSOR-TRANSDUCER PROTEIN BLAR"/>
    <property type="match status" value="1"/>
</dbReference>
<dbReference type="RefSeq" id="WP_038263798.1">
    <property type="nucleotide sequence ID" value="NZ_FSRH01000010.1"/>
</dbReference>
<evidence type="ECO:0000256" key="1">
    <source>
        <dbReference type="SAM" id="MobiDB-lite"/>
    </source>
</evidence>
<feature type="domain" description="Peptidase M56" evidence="3">
    <location>
        <begin position="8"/>
        <end position="320"/>
    </location>
</feature>
<dbReference type="InterPro" id="IPR052173">
    <property type="entry name" value="Beta-lactam_resp_regulator"/>
</dbReference>
<evidence type="ECO:0000256" key="2">
    <source>
        <dbReference type="SAM" id="Phobius"/>
    </source>
</evidence>
<gene>
    <name evidence="4" type="primary">blaR1</name>
    <name evidence="4" type="ORF">CLIT_10c02290</name>
</gene>
<dbReference type="Pfam" id="PF05569">
    <property type="entry name" value="Peptidase_M56"/>
    <property type="match status" value="1"/>
</dbReference>
<dbReference type="Proteomes" id="UP000027946">
    <property type="component" value="Unassembled WGS sequence"/>
</dbReference>
<evidence type="ECO:0000313" key="5">
    <source>
        <dbReference type="Proteomes" id="UP000027946"/>
    </source>
</evidence>
<dbReference type="InterPro" id="IPR008756">
    <property type="entry name" value="Peptidase_M56"/>
</dbReference>
<feature type="transmembrane region" description="Helical" evidence="2">
    <location>
        <begin position="6"/>
        <end position="25"/>
    </location>
</feature>
<comment type="caution">
    <text evidence="4">The sequence shown here is derived from an EMBL/GenBank/DDBJ whole genome shotgun (WGS) entry which is preliminary data.</text>
</comment>